<keyword evidence="1" id="KW-0812">Transmembrane</keyword>
<accession>A0AAW1GN22</accession>
<evidence type="ECO:0000256" key="2">
    <source>
        <dbReference type="SAM" id="SignalP"/>
    </source>
</evidence>
<evidence type="ECO:0000313" key="3">
    <source>
        <dbReference type="EMBL" id="KAK9665870.1"/>
    </source>
</evidence>
<feature type="transmembrane region" description="Helical" evidence="1">
    <location>
        <begin position="86"/>
        <end position="107"/>
    </location>
</feature>
<reference evidence="3" key="1">
    <citation type="submission" date="2024-03" db="EMBL/GenBank/DDBJ databases">
        <title>WGS assembly of Saponaria officinalis var. Norfolk2.</title>
        <authorList>
            <person name="Jenkins J."/>
            <person name="Shu S."/>
            <person name="Grimwood J."/>
            <person name="Barry K."/>
            <person name="Goodstein D."/>
            <person name="Schmutz J."/>
            <person name="Leebens-Mack J."/>
            <person name="Osbourn A."/>
        </authorList>
    </citation>
    <scope>NUCLEOTIDE SEQUENCE [LARGE SCALE GENOMIC DNA]</scope>
    <source>
        <strain evidence="3">JIC</strain>
    </source>
</reference>
<keyword evidence="1" id="KW-0472">Membrane</keyword>
<keyword evidence="4" id="KW-1185">Reference proteome</keyword>
<dbReference type="Proteomes" id="UP001443914">
    <property type="component" value="Unassembled WGS sequence"/>
</dbReference>
<protein>
    <submittedName>
        <fullName evidence="3">Uncharacterized protein</fullName>
    </submittedName>
</protein>
<evidence type="ECO:0000313" key="4">
    <source>
        <dbReference type="Proteomes" id="UP001443914"/>
    </source>
</evidence>
<evidence type="ECO:0000256" key="1">
    <source>
        <dbReference type="SAM" id="Phobius"/>
    </source>
</evidence>
<dbReference type="AlphaFoldDB" id="A0AAW1GN22"/>
<comment type="caution">
    <text evidence="3">The sequence shown here is derived from an EMBL/GenBank/DDBJ whole genome shotgun (WGS) entry which is preliminary data.</text>
</comment>
<proteinExistence type="predicted"/>
<dbReference type="EMBL" id="JBDFQZ010000014">
    <property type="protein sequence ID" value="KAK9665870.1"/>
    <property type="molecule type" value="Genomic_DNA"/>
</dbReference>
<gene>
    <name evidence="3" type="ORF">RND81_14G142000</name>
</gene>
<feature type="chain" id="PRO_5043844707" evidence="2">
    <location>
        <begin position="19"/>
        <end position="146"/>
    </location>
</feature>
<keyword evidence="2" id="KW-0732">Signal</keyword>
<feature type="signal peptide" evidence="2">
    <location>
        <begin position="1"/>
        <end position="18"/>
    </location>
</feature>
<keyword evidence="1" id="KW-1133">Transmembrane helix</keyword>
<organism evidence="3 4">
    <name type="scientific">Saponaria officinalis</name>
    <name type="common">Common soapwort</name>
    <name type="synonym">Lychnis saponaria</name>
    <dbReference type="NCBI Taxonomy" id="3572"/>
    <lineage>
        <taxon>Eukaryota</taxon>
        <taxon>Viridiplantae</taxon>
        <taxon>Streptophyta</taxon>
        <taxon>Embryophyta</taxon>
        <taxon>Tracheophyta</taxon>
        <taxon>Spermatophyta</taxon>
        <taxon>Magnoliopsida</taxon>
        <taxon>eudicotyledons</taxon>
        <taxon>Gunneridae</taxon>
        <taxon>Pentapetalae</taxon>
        <taxon>Caryophyllales</taxon>
        <taxon>Caryophyllaceae</taxon>
        <taxon>Caryophylleae</taxon>
        <taxon>Saponaria</taxon>
    </lineage>
</organism>
<name>A0AAW1GN22_SAPOF</name>
<sequence length="146" mass="16484">MLLKWVWKLALGVPSLWSKWASVYLLKDGSIWSISPKSMDQWMWKELLKIRDELVNRAGSVEDASGLLASWGPADVGFSKLLGQPFINVLPLLIFCVDMGSLLRIIVFCVKVMKNPMIICFLNAPLWGNYGVLRCYGLDVRGDRGH</sequence>